<dbReference type="PANTHER" id="PTHR12304">
    <property type="entry name" value="INOSINE-URIDINE PREFERRING NUCLEOSIDE HYDROLASE"/>
    <property type="match status" value="1"/>
</dbReference>
<organism evidence="4 5">
    <name type="scientific">Devosia insulae DS-56</name>
    <dbReference type="NCBI Taxonomy" id="1116389"/>
    <lineage>
        <taxon>Bacteria</taxon>
        <taxon>Pseudomonadati</taxon>
        <taxon>Pseudomonadota</taxon>
        <taxon>Alphaproteobacteria</taxon>
        <taxon>Hyphomicrobiales</taxon>
        <taxon>Devosiaceae</taxon>
        <taxon>Devosia</taxon>
    </lineage>
</organism>
<dbReference type="GO" id="GO:0006152">
    <property type="term" value="P:purine nucleoside catabolic process"/>
    <property type="evidence" value="ECO:0007669"/>
    <property type="project" value="TreeGrafter"/>
</dbReference>
<dbReference type="GO" id="GO:0008477">
    <property type="term" value="F:purine nucleosidase activity"/>
    <property type="evidence" value="ECO:0007669"/>
    <property type="project" value="TreeGrafter"/>
</dbReference>
<dbReference type="RefSeq" id="WP_069907664.1">
    <property type="nucleotide sequence ID" value="NZ_LAJE02000013.1"/>
</dbReference>
<dbReference type="EMBL" id="LAJE02000013">
    <property type="protein sequence ID" value="OEO33222.1"/>
    <property type="molecule type" value="Genomic_DNA"/>
</dbReference>
<dbReference type="InterPro" id="IPR036452">
    <property type="entry name" value="Ribo_hydro-like"/>
</dbReference>
<reference evidence="4 5" key="1">
    <citation type="journal article" date="2015" name="Genome Announc.">
        <title>Genome Assemblies of Three Soil-Associated Devosia species: D. insulae, D. limi, and D. soli.</title>
        <authorList>
            <person name="Hassan Y.I."/>
            <person name="Lepp D."/>
            <person name="Zhou T."/>
        </authorList>
    </citation>
    <scope>NUCLEOTIDE SEQUENCE [LARGE SCALE GENOMIC DNA]</scope>
    <source>
        <strain evidence="4 5">DS-56</strain>
    </source>
</reference>
<sequence length="318" mass="33537">MQTLKVIYDTDPGVDDAMALLLLARHQRIELIGVTTVFGNADIATTTRNALYLKQKLGFAAPVAEGAGAPLVGEPDAPPTFVHGKNGLGDIDLPQITATADPRPAHQLIIDLVKANPGEVTIIAVGRMTNLERAMREAPEIVGLVRQVVVMGGAFGRNGHTGNVTPVAEANIWGDPDAADIVFGAAWPIAIAGLDVTQATVMTDAYVTELAAAAGEDGAFVRAISAFYQNFHRESAGLDGFYVHDSSAVALALHPEFYKTETGAIRVVTEGIAIGQTIIKPDGRSYPPGAWDGRPSQTIAVGVDAEAVLRFYRDTLMG</sequence>
<proteinExistence type="predicted"/>
<dbReference type="InterPro" id="IPR023186">
    <property type="entry name" value="IUNH"/>
</dbReference>
<dbReference type="Pfam" id="PF01156">
    <property type="entry name" value="IU_nuc_hydro"/>
    <property type="match status" value="1"/>
</dbReference>
<dbReference type="PANTHER" id="PTHR12304:SF4">
    <property type="entry name" value="URIDINE NUCLEOSIDASE"/>
    <property type="match status" value="1"/>
</dbReference>
<keyword evidence="1 4" id="KW-0378">Hydrolase</keyword>
<name>A0A1E5XX99_9HYPH</name>
<dbReference type="OrthoDB" id="9797882at2"/>
<accession>A0A1E5XX99</accession>
<dbReference type="InterPro" id="IPR001910">
    <property type="entry name" value="Inosine/uridine_hydrolase_dom"/>
</dbReference>
<feature type="domain" description="Inosine/uridine-preferring nucleoside hydrolase" evidence="3">
    <location>
        <begin position="6"/>
        <end position="309"/>
    </location>
</feature>
<protein>
    <submittedName>
        <fullName evidence="4">Nucleoside hydrolase</fullName>
    </submittedName>
</protein>
<evidence type="ECO:0000313" key="4">
    <source>
        <dbReference type="EMBL" id="OEO33222.1"/>
    </source>
</evidence>
<dbReference type="SUPFAM" id="SSF53590">
    <property type="entry name" value="Nucleoside hydrolase"/>
    <property type="match status" value="1"/>
</dbReference>
<dbReference type="CDD" id="cd02650">
    <property type="entry name" value="nuc_hydro_CaPnhB"/>
    <property type="match status" value="1"/>
</dbReference>
<evidence type="ECO:0000256" key="1">
    <source>
        <dbReference type="ARBA" id="ARBA00022801"/>
    </source>
</evidence>
<evidence type="ECO:0000313" key="5">
    <source>
        <dbReference type="Proteomes" id="UP000095463"/>
    </source>
</evidence>
<dbReference type="AlphaFoldDB" id="A0A1E5XX99"/>
<dbReference type="Gene3D" id="3.90.245.10">
    <property type="entry name" value="Ribonucleoside hydrolase-like"/>
    <property type="match status" value="1"/>
</dbReference>
<evidence type="ECO:0000256" key="2">
    <source>
        <dbReference type="ARBA" id="ARBA00023295"/>
    </source>
</evidence>
<gene>
    <name evidence="4" type="ORF">VW23_000600</name>
</gene>
<keyword evidence="2" id="KW-0326">Glycosidase</keyword>
<dbReference type="Proteomes" id="UP000095463">
    <property type="component" value="Unassembled WGS sequence"/>
</dbReference>
<evidence type="ECO:0000259" key="3">
    <source>
        <dbReference type="Pfam" id="PF01156"/>
    </source>
</evidence>
<dbReference type="GO" id="GO:0005829">
    <property type="term" value="C:cytosol"/>
    <property type="evidence" value="ECO:0007669"/>
    <property type="project" value="TreeGrafter"/>
</dbReference>
<keyword evidence="5" id="KW-1185">Reference proteome</keyword>
<comment type="caution">
    <text evidence="4">The sequence shown here is derived from an EMBL/GenBank/DDBJ whole genome shotgun (WGS) entry which is preliminary data.</text>
</comment>